<dbReference type="Proteomes" id="UP000277204">
    <property type="component" value="Unassembled WGS sequence"/>
</dbReference>
<feature type="region of interest" description="Disordered" evidence="1">
    <location>
        <begin position="1"/>
        <end position="29"/>
    </location>
</feature>
<keyword evidence="3" id="KW-1185">Reference proteome</keyword>
<gene>
    <name evidence="2" type="ORF">SMRZ_LOCUS11011</name>
</gene>
<protein>
    <submittedName>
        <fullName evidence="2">Uncharacterized protein</fullName>
    </submittedName>
</protein>
<name>A0A183M4N6_9TREM</name>
<dbReference type="EMBL" id="UZAI01005975">
    <property type="protein sequence ID" value="VDO93034.1"/>
    <property type="molecule type" value="Genomic_DNA"/>
</dbReference>
<evidence type="ECO:0000313" key="3">
    <source>
        <dbReference type="Proteomes" id="UP000277204"/>
    </source>
</evidence>
<organism evidence="2 3">
    <name type="scientific">Schistosoma margrebowiei</name>
    <dbReference type="NCBI Taxonomy" id="48269"/>
    <lineage>
        <taxon>Eukaryota</taxon>
        <taxon>Metazoa</taxon>
        <taxon>Spiralia</taxon>
        <taxon>Lophotrochozoa</taxon>
        <taxon>Platyhelminthes</taxon>
        <taxon>Trematoda</taxon>
        <taxon>Digenea</taxon>
        <taxon>Strigeidida</taxon>
        <taxon>Schistosomatoidea</taxon>
        <taxon>Schistosomatidae</taxon>
        <taxon>Schistosoma</taxon>
    </lineage>
</organism>
<accession>A0A183M4N6</accession>
<reference evidence="2 3" key="1">
    <citation type="submission" date="2018-11" db="EMBL/GenBank/DDBJ databases">
        <authorList>
            <consortium name="Pathogen Informatics"/>
        </authorList>
    </citation>
    <scope>NUCLEOTIDE SEQUENCE [LARGE SCALE GENOMIC DNA]</scope>
    <source>
        <strain evidence="2 3">Zambia</strain>
    </source>
</reference>
<dbReference type="AlphaFoldDB" id="A0A183M4N6"/>
<proteinExistence type="predicted"/>
<sequence length="73" mass="8277">MYLTTTTTPPPTSTTTPTPPPPPSALTTTTTATTIVTKQTFIDELKLNEYTIYTFNIFEFCVFYNKNLFIFIL</sequence>
<evidence type="ECO:0000256" key="1">
    <source>
        <dbReference type="SAM" id="MobiDB-lite"/>
    </source>
</evidence>
<evidence type="ECO:0000313" key="2">
    <source>
        <dbReference type="EMBL" id="VDO93034.1"/>
    </source>
</evidence>
<feature type="compositionally biased region" description="Pro residues" evidence="1">
    <location>
        <begin position="8"/>
        <end position="24"/>
    </location>
</feature>